<organism evidence="5 6">
    <name type="scientific">Vibrio azureus NBRC 104587</name>
    <dbReference type="NCBI Taxonomy" id="1219077"/>
    <lineage>
        <taxon>Bacteria</taxon>
        <taxon>Pseudomonadati</taxon>
        <taxon>Pseudomonadota</taxon>
        <taxon>Gammaproteobacteria</taxon>
        <taxon>Vibrionales</taxon>
        <taxon>Vibrionaceae</taxon>
        <taxon>Vibrio</taxon>
    </lineage>
</organism>
<dbReference type="eggNOG" id="COG5283">
    <property type="taxonomic scope" value="Bacteria"/>
</dbReference>
<dbReference type="Proteomes" id="UP000016567">
    <property type="component" value="Unassembled WGS sequence"/>
</dbReference>
<feature type="region of interest" description="Disordered" evidence="3">
    <location>
        <begin position="652"/>
        <end position="680"/>
    </location>
</feature>
<gene>
    <name evidence="5" type="ORF">VAZ01S_017_00290</name>
</gene>
<name>U3C091_9VIBR</name>
<dbReference type="RefSeq" id="WP_021708712.1">
    <property type="nucleotide sequence ID" value="NZ_BAOB01000419.1"/>
</dbReference>
<evidence type="ECO:0000256" key="1">
    <source>
        <dbReference type="ARBA" id="ARBA00022612"/>
    </source>
</evidence>
<protein>
    <submittedName>
        <fullName evidence="5">Putative phage tail tape measure protein</fullName>
    </submittedName>
</protein>
<dbReference type="EMBL" id="BATL01000017">
    <property type="protein sequence ID" value="GAD74934.1"/>
    <property type="molecule type" value="Genomic_DNA"/>
</dbReference>
<evidence type="ECO:0000313" key="6">
    <source>
        <dbReference type="Proteomes" id="UP000016567"/>
    </source>
</evidence>
<dbReference type="Pfam" id="PF10145">
    <property type="entry name" value="PhageMin_Tail"/>
    <property type="match status" value="1"/>
</dbReference>
<reference evidence="5 6" key="1">
    <citation type="submission" date="2013-09" db="EMBL/GenBank/DDBJ databases">
        <title>Whole genome shotgun sequence of Vibrio azureus NBRC 104587.</title>
        <authorList>
            <person name="Isaki S."/>
            <person name="Hosoyama A."/>
            <person name="Numata M."/>
            <person name="Hashimoto M."/>
            <person name="Hosoyama Y."/>
            <person name="Tsuchikane K."/>
            <person name="Noguchi M."/>
            <person name="Hirakata S."/>
            <person name="Ichikawa N."/>
            <person name="Ohji S."/>
            <person name="Yamazoe A."/>
            <person name="Fujita N."/>
        </authorList>
    </citation>
    <scope>NUCLEOTIDE SEQUENCE [LARGE SCALE GENOMIC DNA]</scope>
    <source>
        <strain evidence="5 6">NBRC 104587</strain>
    </source>
</reference>
<dbReference type="PANTHER" id="PTHR37813">
    <property type="entry name" value="FELS-2 PROPHAGE PROTEIN"/>
    <property type="match status" value="1"/>
</dbReference>
<dbReference type="NCBIfam" id="TIGR01760">
    <property type="entry name" value="tape_meas_TP901"/>
    <property type="match status" value="1"/>
</dbReference>
<evidence type="ECO:0000313" key="5">
    <source>
        <dbReference type="EMBL" id="GAD74934.1"/>
    </source>
</evidence>
<evidence type="ECO:0000259" key="4">
    <source>
        <dbReference type="Pfam" id="PF10145"/>
    </source>
</evidence>
<dbReference type="PANTHER" id="PTHR37813:SF1">
    <property type="entry name" value="FELS-2 PROPHAGE PROTEIN"/>
    <property type="match status" value="1"/>
</dbReference>
<keyword evidence="6" id="KW-1185">Reference proteome</keyword>
<feature type="compositionally biased region" description="Low complexity" evidence="3">
    <location>
        <begin position="660"/>
        <end position="678"/>
    </location>
</feature>
<accession>U3C091</accession>
<feature type="domain" description="Phage tail tape measure protein" evidence="4">
    <location>
        <begin position="282"/>
        <end position="485"/>
    </location>
</feature>
<sequence>MSEKINLILNTAVKGLEAITSTTTATERLTAALESQRGEVISLNGKLKQLNGFESASKRAAKLAGQLDEAKDKLSRLGQALADNKQRTSSLRGEYSKTQAQINQLNAQMKKASGEGAKDLKRQLLEAQQRLEALNDEIHHGKVKTQDLNAAYKAATKRVTQLTERQHQQRDKLKRLGAALKESGIHTGRLSDEQKRLEAQAEKATAALAKQTRHLKERQSIQSRIDRRNATLSEMGGQATSLTMAAAPIAATVWSAVKNESAFADVKKVVDMTPEEAEAMRSWSLKTSTQTPMSANDINAMLAAGGQSGIKDPTQLKQYVLDAAQMGVAFDMEASQAGETLAVFKAALGLDQKGAMGLAGLANHLSNHSNAKAKDIAGVMARQGASAKMAGFSANEAAALSASMLSAGMGEERSATALKNISGRLTLGDAATKAQQNALSSVGFDPTQLAASMQSDASGTLLQVLEAIKDAPLEEQSALITKIFGEEAKGAVASLAANTGLFRQTLMLASQGQDLHIQSLQDEYQARINTSENGIAQFINKVNRLSVIIGTALLPALNWVLEPLGDGINLLADFAEANQGVTAAVGIGIAGLLAFKGALLAGKAASLIFGNTLDKGRLFRKGLNQETQQSGRAAAFATKQLSRLNHTLMRMGSGRGGMGANRRSPSQRSSNRPRSRNPLGRAYSMASTMMTANRGALPLALGGGALAMTPAVAMAQDGIGLAGDLAQGVGKTGVGKLLRPLDMAISAGNIATAVSEGDTKTALVESGGLLGSMGGAGIGATIGTMIFPGVGTVIGGLAGSLLGDLGGEFLGGWFGDKLDTPSDKLMASQAVSEKVVEKEKAGSAVRQPSNVNFETHVAIQAAPGMDEQAIAAQVSAQIDQQLKAQYHSLTGLTIDESIQVSAIDRG</sequence>
<evidence type="ECO:0000256" key="3">
    <source>
        <dbReference type="SAM" id="MobiDB-lite"/>
    </source>
</evidence>
<evidence type="ECO:0000256" key="2">
    <source>
        <dbReference type="SAM" id="Coils"/>
    </source>
</evidence>
<keyword evidence="2" id="KW-0175">Coiled coil</keyword>
<keyword evidence="1" id="KW-1188">Viral release from host cell</keyword>
<dbReference type="InterPro" id="IPR010090">
    <property type="entry name" value="Phage_tape_meas"/>
</dbReference>
<comment type="caution">
    <text evidence="5">The sequence shown here is derived from an EMBL/GenBank/DDBJ whole genome shotgun (WGS) entry which is preliminary data.</text>
</comment>
<feature type="coiled-coil region" evidence="2">
    <location>
        <begin position="53"/>
        <end position="165"/>
    </location>
</feature>
<dbReference type="AlphaFoldDB" id="U3C091"/>
<dbReference type="OrthoDB" id="8019720at2"/>
<dbReference type="STRING" id="1219077.VAZ01S_017_00290"/>
<proteinExistence type="predicted"/>